<keyword evidence="4" id="KW-0326">Glycosidase</keyword>
<comment type="similarity">
    <text evidence="1">Belongs to the glycosyl hydrolase 13 family.</text>
</comment>
<dbReference type="PANTHER" id="PTHR43002">
    <property type="entry name" value="GLYCOGEN DEBRANCHING ENZYME"/>
    <property type="match status" value="1"/>
</dbReference>
<dbReference type="GO" id="GO:0030246">
    <property type="term" value="F:carbohydrate binding"/>
    <property type="evidence" value="ECO:0007669"/>
    <property type="project" value="InterPro"/>
</dbReference>
<dbReference type="NCBIfam" id="TIGR02103">
    <property type="entry name" value="pullul_strch"/>
    <property type="match status" value="1"/>
</dbReference>
<keyword evidence="3" id="KW-0378">Hydrolase</keyword>
<evidence type="ECO:0000256" key="6">
    <source>
        <dbReference type="ARBA" id="ARBA00024062"/>
    </source>
</evidence>
<name>A0A840MKF6_9PROT</name>
<dbReference type="CDD" id="cd11341">
    <property type="entry name" value="AmyAc_Pullulanase_LD-like"/>
    <property type="match status" value="1"/>
</dbReference>
<dbReference type="SUPFAM" id="SSF49452">
    <property type="entry name" value="Starch-binding domain-like"/>
    <property type="match status" value="1"/>
</dbReference>
<dbReference type="Pfam" id="PF03714">
    <property type="entry name" value="PUD"/>
    <property type="match status" value="1"/>
</dbReference>
<dbReference type="InterPro" id="IPR005323">
    <property type="entry name" value="CBM41_pullulanase"/>
</dbReference>
<feature type="signal peptide" evidence="9">
    <location>
        <begin position="1"/>
        <end position="21"/>
    </location>
</feature>
<organism evidence="11 12">
    <name type="scientific">Chitinivorax tropicus</name>
    <dbReference type="NCBI Taxonomy" id="714531"/>
    <lineage>
        <taxon>Bacteria</taxon>
        <taxon>Pseudomonadati</taxon>
        <taxon>Pseudomonadota</taxon>
        <taxon>Betaproteobacteria</taxon>
        <taxon>Chitinivorax</taxon>
    </lineage>
</organism>
<evidence type="ECO:0000256" key="5">
    <source>
        <dbReference type="ARBA" id="ARBA00023965"/>
    </source>
</evidence>
<keyword evidence="2 9" id="KW-0732">Signal</keyword>
<evidence type="ECO:0000256" key="4">
    <source>
        <dbReference type="ARBA" id="ARBA00023295"/>
    </source>
</evidence>
<evidence type="ECO:0000256" key="2">
    <source>
        <dbReference type="ARBA" id="ARBA00022729"/>
    </source>
</evidence>
<dbReference type="InterPro" id="IPR014756">
    <property type="entry name" value="Ig_E-set"/>
</dbReference>
<dbReference type="EMBL" id="JACHHY010000006">
    <property type="protein sequence ID" value="MBB5017985.1"/>
    <property type="molecule type" value="Genomic_DNA"/>
</dbReference>
<gene>
    <name evidence="11" type="ORF">HNQ59_001270</name>
</gene>
<feature type="chain" id="PRO_5033034834" description="pullulanase" evidence="9">
    <location>
        <begin position="22"/>
        <end position="1030"/>
    </location>
</feature>
<dbReference type="GO" id="GO:0005975">
    <property type="term" value="P:carbohydrate metabolic process"/>
    <property type="evidence" value="ECO:0007669"/>
    <property type="project" value="InterPro"/>
</dbReference>
<keyword evidence="12" id="KW-1185">Reference proteome</keyword>
<evidence type="ECO:0000313" key="11">
    <source>
        <dbReference type="EMBL" id="MBB5017985.1"/>
    </source>
</evidence>
<dbReference type="Gene3D" id="3.20.20.80">
    <property type="entry name" value="Glycosidases"/>
    <property type="match status" value="1"/>
</dbReference>
<accession>A0A840MKF6</accession>
<dbReference type="InterPro" id="IPR024561">
    <property type="entry name" value="Pullul_strch_C"/>
</dbReference>
<dbReference type="Pfam" id="PF17967">
    <property type="entry name" value="Pullulanase_N2"/>
    <property type="match status" value="1"/>
</dbReference>
<dbReference type="InterPro" id="IPR006047">
    <property type="entry name" value="GH13_cat_dom"/>
</dbReference>
<evidence type="ECO:0000256" key="9">
    <source>
        <dbReference type="SAM" id="SignalP"/>
    </source>
</evidence>
<dbReference type="CDD" id="cd02860">
    <property type="entry name" value="E_set_Pullulanase"/>
    <property type="match status" value="1"/>
</dbReference>
<dbReference type="Gene3D" id="2.60.40.10">
    <property type="entry name" value="Immunoglobulins"/>
    <property type="match status" value="1"/>
</dbReference>
<dbReference type="GO" id="GO:0051060">
    <property type="term" value="F:pullulanase activity"/>
    <property type="evidence" value="ECO:0007669"/>
    <property type="project" value="UniProtKB-EC"/>
</dbReference>
<dbReference type="SUPFAM" id="SSF51445">
    <property type="entry name" value="(Trans)glycosidases"/>
    <property type="match status" value="1"/>
</dbReference>
<reference evidence="11 12" key="1">
    <citation type="submission" date="2020-08" db="EMBL/GenBank/DDBJ databases">
        <title>Genomic Encyclopedia of Type Strains, Phase IV (KMG-IV): sequencing the most valuable type-strain genomes for metagenomic binning, comparative biology and taxonomic classification.</title>
        <authorList>
            <person name="Goeker M."/>
        </authorList>
    </citation>
    <scope>NUCLEOTIDE SEQUENCE [LARGE SCALE GENOMIC DNA]</scope>
    <source>
        <strain evidence="11 12">DSM 27165</strain>
    </source>
</reference>
<evidence type="ECO:0000313" key="12">
    <source>
        <dbReference type="Proteomes" id="UP000575898"/>
    </source>
</evidence>
<comment type="catalytic activity">
    <reaction evidence="5">
        <text>Hydrolysis of (1-&gt;6)-alpha-D-glucosidic linkages in pullulan, amylopectin and glycogen, and in the alpha- and beta-limit dextrins of amylopectin and glycogen.</text>
        <dbReference type="EC" id="3.2.1.41"/>
    </reaction>
</comment>
<dbReference type="SUPFAM" id="SSF51011">
    <property type="entry name" value="Glycosyl hydrolase domain"/>
    <property type="match status" value="1"/>
</dbReference>
<dbReference type="InterPro" id="IPR004193">
    <property type="entry name" value="Glyco_hydro_13_N"/>
</dbReference>
<dbReference type="Pfam" id="PF02922">
    <property type="entry name" value="CBM_48"/>
    <property type="match status" value="1"/>
</dbReference>
<dbReference type="InterPro" id="IPR013780">
    <property type="entry name" value="Glyco_hydro_b"/>
</dbReference>
<dbReference type="AlphaFoldDB" id="A0A840MKF6"/>
<feature type="domain" description="Glycosyl hydrolase family 13 catalytic" evidence="10">
    <location>
        <begin position="490"/>
        <end position="873"/>
    </location>
</feature>
<evidence type="ECO:0000259" key="10">
    <source>
        <dbReference type="SMART" id="SM00642"/>
    </source>
</evidence>
<dbReference type="Pfam" id="PF11852">
    <property type="entry name" value="Pullul_strch_C"/>
    <property type="match status" value="1"/>
</dbReference>
<sequence>MVSTHHLLMQVRPLVAAVALAVGLAGCGGSGSSDGGGSTPPPTQGTATPIAAATMRVHFHRNDGNTADWGVYSWSGPKEPKTSWPQDRIKFTGQDAFGAYVDIPLDVSKSKLEFLVIDGNGNKSCGSDQHAPFASDIATKGQEVWLLEGDCKVYDKQPAFSVGSFANAGAMWLNQTTIAWPGASAGNTYKLYYAAQGGIKATPDGVSGADGEVTLQMVAAGLPDALRQQFPHLAGTTALMISGQDAATDTLKGRLKGQVVIAESNAAGKVIKATSLQTAGVLDSLYANTARTQTLGLSFDANQIPTFALWAPTAKSVKLNVYPENGAPVTVDMVEDRNTGVWRHQAKDASWTNAAYYTYTVEVFSRWADNQVAHNTVTDPYSVSVSANGQKSFVGNLDATALKPTGWDGHAVPALAAPEDISLYELHVRDFSATDTSQPANLRGKYLAFTNTNSNGVKHLRGLQQAGLTHIHLLPVFDIATIDEQGCTETTIPDAPADSDQQQAAVQANKAKDCFNWGYDPHHYNAPEGSYATDVNDAKTRVREFRQMVKALHEQGLRVVMDVVYNHTAEAGQGDKSVLDKIVPGYYYRLDNQGSIFNSTCCSNTAAEHVMMAKLMIDSTKQWAKAYQIDGFRFDIMGHHPLDVINRLKSETDTAAGRELYYYGEAWNFGEVANDQRFKQARQDNMAGTGIGSFNDRLRDAVRGGGCCDSGEALLKSQGYANGIYLDGNGHSSEGKDALLHQADLVKLGLAGTLKDYVLVDKDGKTKRGNELSYFDLKAGYAGDPQETINYVEAHDNQTLFDINAFKLPVGTSKADRVRSQILGSAIVTLSQGIPFYHAGQDILRSKALDRDSYNSGDWFNQLDWTYTNNHFAIGLPVAEKNQENWSLIKPLLTNPLLQMGKDEIETARDVFRDFMTIRQSSTLFRLRTGDDVKNRLSFFNVGPDQVPGVIVAHLDGVGYAGANFKRIVTVVNPDKTARAVGADALKGKLLALHPVQSGGRDPLVKTAKFDAAAGVFNIPARTVAVFVEN</sequence>
<protein>
    <recommendedName>
        <fullName evidence="6">pullulanase</fullName>
        <ecNumber evidence="6">3.2.1.41</ecNumber>
    </recommendedName>
    <alternativeName>
        <fullName evidence="7">Alpha-dextrin endo-1,6-alpha-glucosidase</fullName>
    </alternativeName>
    <alternativeName>
        <fullName evidence="8">Pullulan 6-glucanohydrolase</fullName>
    </alternativeName>
</protein>
<dbReference type="SUPFAM" id="SSF81296">
    <property type="entry name" value="E set domains"/>
    <property type="match status" value="2"/>
</dbReference>
<dbReference type="CDD" id="cd10315">
    <property type="entry name" value="CBM41_pullulanase"/>
    <property type="match status" value="1"/>
</dbReference>
<evidence type="ECO:0000256" key="1">
    <source>
        <dbReference type="ARBA" id="ARBA00008061"/>
    </source>
</evidence>
<evidence type="ECO:0000256" key="7">
    <source>
        <dbReference type="ARBA" id="ARBA00029618"/>
    </source>
</evidence>
<dbReference type="SMART" id="SM00642">
    <property type="entry name" value="Aamy"/>
    <property type="match status" value="1"/>
</dbReference>
<dbReference type="EC" id="3.2.1.41" evidence="6"/>
<dbReference type="InterPro" id="IPR040671">
    <property type="entry name" value="Pullulanase_N2"/>
</dbReference>
<dbReference type="RefSeq" id="WP_184036588.1">
    <property type="nucleotide sequence ID" value="NZ_JACHHY010000006.1"/>
</dbReference>
<dbReference type="Gene3D" id="2.60.40.1180">
    <property type="entry name" value="Golgi alpha-mannosidase II"/>
    <property type="match status" value="1"/>
</dbReference>
<dbReference type="Proteomes" id="UP000575898">
    <property type="component" value="Unassembled WGS sequence"/>
</dbReference>
<proteinExistence type="inferred from homology"/>
<dbReference type="InterPro" id="IPR017853">
    <property type="entry name" value="GH"/>
</dbReference>
<dbReference type="InterPro" id="IPR013784">
    <property type="entry name" value="Carb-bd-like_fold"/>
</dbReference>
<dbReference type="Gene3D" id="2.60.40.1110">
    <property type="match status" value="1"/>
</dbReference>
<dbReference type="Gene3D" id="2.60.40.1130">
    <property type="entry name" value="Rab geranylgeranyltransferase alpha-subunit, insert domain"/>
    <property type="match status" value="1"/>
</dbReference>
<evidence type="ECO:0000256" key="3">
    <source>
        <dbReference type="ARBA" id="ARBA00022801"/>
    </source>
</evidence>
<dbReference type="InterPro" id="IPR013783">
    <property type="entry name" value="Ig-like_fold"/>
</dbReference>
<dbReference type="InterPro" id="IPR011839">
    <property type="entry name" value="Pullul_strch"/>
</dbReference>
<evidence type="ECO:0000256" key="8">
    <source>
        <dbReference type="ARBA" id="ARBA00031076"/>
    </source>
</evidence>
<comment type="caution">
    <text evidence="11">The sequence shown here is derived from an EMBL/GenBank/DDBJ whole genome shotgun (WGS) entry which is preliminary data.</text>
</comment>